<accession>A0AAW3SW60</accession>
<comment type="caution">
    <text evidence="1">The sequence shown here is derived from an EMBL/GenBank/DDBJ whole genome shotgun (WGS) entry which is preliminary data.</text>
</comment>
<reference evidence="3 4" key="1">
    <citation type="submission" date="2020-07" db="EMBL/GenBank/DDBJ databases">
        <title>Characterization of Pectobacterium aroidearum strains causing soft rot on Amorphophallus konjac.</title>
        <authorList>
            <person name="Xie H."/>
        </authorList>
    </citation>
    <scope>NUCLEOTIDE SEQUENCE [LARGE SCALE GENOMIC DNA]</scope>
    <source>
        <strain evidence="2 3">MY10</strain>
        <strain evidence="1 4">MY7</strain>
    </source>
</reference>
<dbReference type="AlphaFoldDB" id="A0AAW3SW60"/>
<evidence type="ECO:0000313" key="3">
    <source>
        <dbReference type="Proteomes" id="UP000530038"/>
    </source>
</evidence>
<dbReference type="Proteomes" id="UP000557749">
    <property type="component" value="Unassembled WGS sequence"/>
</dbReference>
<dbReference type="EMBL" id="JACERK010000004">
    <property type="protein sequence ID" value="MBA5232493.1"/>
    <property type="molecule type" value="Genomic_DNA"/>
</dbReference>
<protein>
    <recommendedName>
        <fullName evidence="5">Glycosyltransferase family 1 protein</fullName>
    </recommendedName>
</protein>
<dbReference type="Proteomes" id="UP000530038">
    <property type="component" value="Unassembled WGS sequence"/>
</dbReference>
<name>A0AAW3SW60_9GAMM</name>
<evidence type="ECO:0008006" key="5">
    <source>
        <dbReference type="Google" id="ProtNLM"/>
    </source>
</evidence>
<evidence type="ECO:0000313" key="1">
    <source>
        <dbReference type="EMBL" id="MBA5202748.1"/>
    </source>
</evidence>
<gene>
    <name evidence="2" type="ORF">H2Y56_10230</name>
    <name evidence="1" type="ORF">H2Y57_03410</name>
</gene>
<evidence type="ECO:0000313" key="4">
    <source>
        <dbReference type="Proteomes" id="UP000557749"/>
    </source>
</evidence>
<dbReference type="RefSeq" id="WP_181829422.1">
    <property type="nucleotide sequence ID" value="NZ_CP104757.1"/>
</dbReference>
<dbReference type="EMBL" id="JACERJ010000001">
    <property type="protein sequence ID" value="MBA5202748.1"/>
    <property type="molecule type" value="Genomic_DNA"/>
</dbReference>
<keyword evidence="3" id="KW-1185">Reference proteome</keyword>
<evidence type="ECO:0000313" key="2">
    <source>
        <dbReference type="EMBL" id="MBA5232493.1"/>
    </source>
</evidence>
<organism evidence="1 4">
    <name type="scientific">Pectobacterium aroidearum</name>
    <dbReference type="NCBI Taxonomy" id="1201031"/>
    <lineage>
        <taxon>Bacteria</taxon>
        <taxon>Pseudomonadati</taxon>
        <taxon>Pseudomonadota</taxon>
        <taxon>Gammaproteobacteria</taxon>
        <taxon>Enterobacterales</taxon>
        <taxon>Pectobacteriaceae</taxon>
        <taxon>Pectobacterium</taxon>
    </lineage>
</organism>
<proteinExistence type="predicted"/>
<sequence length="326" mass="37289">MFNKVIVCCPGNIVTGGPELLHQFVNEARSLGVDASIMYYPFTKEFATPTAYSHYDIKVTSYNSADFNKSIIILPEVATKFIKLFPLNSICVWWLSVDNYFPQTTNKLNKYIRNFVSVGIGRKSSLSTIKKCINLSQSEYASLFLLEKGIISTKITDYLNKTHLENIYNINDKKDIIVFNPKKGFEVTRKLIENNPDLTFIPIENMNAEDVRALLRKSKIYIDFGNHPGKDRLPREAAMAGCCIITGVKGSASNDIDISIPKRFKFDDKTSVDNELFRHVVEDVFLNFKTVYDAYEPYREQIRSEPDVFKSQVESFVNDHILINKI</sequence>